<accession>A0A1J9R037</accession>
<dbReference type="Gene3D" id="3.40.50.720">
    <property type="entry name" value="NAD(P)-binding Rossmann-like Domain"/>
    <property type="match status" value="1"/>
</dbReference>
<dbReference type="InterPro" id="IPR008927">
    <property type="entry name" value="6-PGluconate_DH-like_C_sf"/>
</dbReference>
<dbReference type="SUPFAM" id="SSF51735">
    <property type="entry name" value="NAD(P)-binding Rossmann-fold domains"/>
    <property type="match status" value="1"/>
</dbReference>
<organism evidence="7 8">
    <name type="scientific">Diplodia corticola</name>
    <dbReference type="NCBI Taxonomy" id="236234"/>
    <lineage>
        <taxon>Eukaryota</taxon>
        <taxon>Fungi</taxon>
        <taxon>Dikarya</taxon>
        <taxon>Ascomycota</taxon>
        <taxon>Pezizomycotina</taxon>
        <taxon>Dothideomycetes</taxon>
        <taxon>Dothideomycetes incertae sedis</taxon>
        <taxon>Botryosphaeriales</taxon>
        <taxon>Botryosphaeriaceae</taxon>
        <taxon>Diplodia</taxon>
    </lineage>
</organism>
<dbReference type="InterPro" id="IPR036291">
    <property type="entry name" value="NAD(P)-bd_dom_sf"/>
</dbReference>
<keyword evidence="3" id="KW-0520">NAD</keyword>
<dbReference type="GO" id="GO:0051287">
    <property type="term" value="F:NAD binding"/>
    <property type="evidence" value="ECO:0007669"/>
    <property type="project" value="InterPro"/>
</dbReference>
<sequence>MGLAMATNLQTHLLSTTSASNPLHYHNRTPSRGAPLAALGAVPHPTASSLAAAADIIFLSLADDAALTATLDAILLLPSPVSGDDEQQTLPVDLSHKIVVDTSTVHPSSSSAAAARLQERGAAYVAAPVFGASPVAARGELLFVVAGRPAAAVEAAVGAERPWMVGVMARAVVGVGEDVRRAGLVKTVGNFVTAGMMELISEAHVFAEKSGLGSEAMEALLEQQYGPLAFNMSKRLTTGAYMPPKGERPWSSLELALKDVGHGIKCAEEAGTSLEVGEVALRHLEEAKKFSDAQGRPLDSSSMYGVLRQQAGLPFETNQVQQRDTDDA</sequence>
<evidence type="ECO:0000259" key="5">
    <source>
        <dbReference type="Pfam" id="PF03446"/>
    </source>
</evidence>
<evidence type="ECO:0000256" key="4">
    <source>
        <dbReference type="PIRSR" id="PIRSR000103-1"/>
    </source>
</evidence>
<evidence type="ECO:0000256" key="2">
    <source>
        <dbReference type="ARBA" id="ARBA00023002"/>
    </source>
</evidence>
<dbReference type="InterPro" id="IPR029154">
    <property type="entry name" value="HIBADH-like_NADP-bd"/>
</dbReference>
<dbReference type="PIRSF" id="PIRSF000103">
    <property type="entry name" value="HIBADH"/>
    <property type="match status" value="1"/>
</dbReference>
<comment type="similarity">
    <text evidence="1">Belongs to the HIBADH-related family. NP60 subfamily.</text>
</comment>
<evidence type="ECO:0000259" key="6">
    <source>
        <dbReference type="Pfam" id="PF14833"/>
    </source>
</evidence>
<dbReference type="EMBL" id="MNUE01000026">
    <property type="protein sequence ID" value="OJD33992.1"/>
    <property type="molecule type" value="Genomic_DNA"/>
</dbReference>
<dbReference type="GeneID" id="31013626"/>
<dbReference type="Pfam" id="PF03446">
    <property type="entry name" value="NAD_binding_2"/>
    <property type="match status" value="1"/>
</dbReference>
<feature type="domain" description="3-hydroxyisobutyrate dehydrogenase-like NAD-binding" evidence="6">
    <location>
        <begin position="184"/>
        <end position="306"/>
    </location>
</feature>
<dbReference type="PANTHER" id="PTHR43580:SF8">
    <property type="entry name" value="6-PHOSPHOGLUCONATE DEHYDROGENASE NADP-BINDING DOMAIN-CONTAINING PROTEIN-RELATED"/>
    <property type="match status" value="1"/>
</dbReference>
<evidence type="ECO:0000256" key="3">
    <source>
        <dbReference type="ARBA" id="ARBA00023027"/>
    </source>
</evidence>
<dbReference type="AlphaFoldDB" id="A0A1J9R037"/>
<dbReference type="OrthoDB" id="435038at2759"/>
<feature type="active site" evidence="4">
    <location>
        <position position="186"/>
    </location>
</feature>
<dbReference type="InterPro" id="IPR015815">
    <property type="entry name" value="HIBADH-related"/>
</dbReference>
<dbReference type="SUPFAM" id="SSF48179">
    <property type="entry name" value="6-phosphogluconate dehydrogenase C-terminal domain-like"/>
    <property type="match status" value="1"/>
</dbReference>
<evidence type="ECO:0000313" key="7">
    <source>
        <dbReference type="EMBL" id="OJD33992.1"/>
    </source>
</evidence>
<dbReference type="Gene3D" id="1.10.1040.10">
    <property type="entry name" value="N-(1-d-carboxylethyl)-l-norvaline Dehydrogenase, domain 2"/>
    <property type="match status" value="1"/>
</dbReference>
<evidence type="ECO:0000313" key="8">
    <source>
        <dbReference type="Proteomes" id="UP000183809"/>
    </source>
</evidence>
<dbReference type="InterPro" id="IPR013328">
    <property type="entry name" value="6PGD_dom2"/>
</dbReference>
<feature type="domain" description="6-phosphogluconate dehydrogenase NADP-binding" evidence="5">
    <location>
        <begin position="1"/>
        <end position="152"/>
    </location>
</feature>
<dbReference type="InterPro" id="IPR051265">
    <property type="entry name" value="HIBADH-related_NP60_sf"/>
</dbReference>
<dbReference type="Pfam" id="PF14833">
    <property type="entry name" value="NAD_binding_11"/>
    <property type="match status" value="1"/>
</dbReference>
<dbReference type="Proteomes" id="UP000183809">
    <property type="component" value="Unassembled WGS sequence"/>
</dbReference>
<reference evidence="7 8" key="1">
    <citation type="submission" date="2016-10" db="EMBL/GenBank/DDBJ databases">
        <title>Proteomics and genomics reveal pathogen-plant mechanisms compatible with a hemibiotrophic lifestyle of Diplodia corticola.</title>
        <authorList>
            <person name="Fernandes I."/>
            <person name="De Jonge R."/>
            <person name="Van De Peer Y."/>
            <person name="Devreese B."/>
            <person name="Alves A."/>
            <person name="Esteves A.C."/>
        </authorList>
    </citation>
    <scope>NUCLEOTIDE SEQUENCE [LARGE SCALE GENOMIC DNA]</scope>
    <source>
        <strain evidence="7 8">CBS 112549</strain>
    </source>
</reference>
<dbReference type="InterPro" id="IPR006115">
    <property type="entry name" value="6PGDH_NADP-bd"/>
</dbReference>
<dbReference type="PANTHER" id="PTHR43580">
    <property type="entry name" value="OXIDOREDUCTASE GLYR1-RELATED"/>
    <property type="match status" value="1"/>
</dbReference>
<dbReference type="GO" id="GO:0016491">
    <property type="term" value="F:oxidoreductase activity"/>
    <property type="evidence" value="ECO:0007669"/>
    <property type="project" value="UniProtKB-KW"/>
</dbReference>
<keyword evidence="2" id="KW-0560">Oxidoreductase</keyword>
<dbReference type="GO" id="GO:0050661">
    <property type="term" value="F:NADP binding"/>
    <property type="evidence" value="ECO:0007669"/>
    <property type="project" value="InterPro"/>
</dbReference>
<dbReference type="STRING" id="236234.A0A1J9R037"/>
<gene>
    <name evidence="7" type="ORF">BKCO1_2600011</name>
</gene>
<evidence type="ECO:0000256" key="1">
    <source>
        <dbReference type="ARBA" id="ARBA00007598"/>
    </source>
</evidence>
<dbReference type="RefSeq" id="XP_020130252.1">
    <property type="nucleotide sequence ID" value="XM_020273365.1"/>
</dbReference>
<name>A0A1J9R037_9PEZI</name>
<keyword evidence="8" id="KW-1185">Reference proteome</keyword>
<protein>
    <submittedName>
        <fullName evidence="7">6-phosphogluconate dehydrogenase family protein</fullName>
    </submittedName>
</protein>
<proteinExistence type="inferred from homology"/>
<comment type="caution">
    <text evidence="7">The sequence shown here is derived from an EMBL/GenBank/DDBJ whole genome shotgun (WGS) entry which is preliminary data.</text>
</comment>